<feature type="repeat" description="ANK" evidence="3">
    <location>
        <begin position="247"/>
        <end position="279"/>
    </location>
</feature>
<dbReference type="SMART" id="SM00248">
    <property type="entry name" value="ANK"/>
    <property type="match status" value="2"/>
</dbReference>
<evidence type="ECO:0000256" key="1">
    <source>
        <dbReference type="ARBA" id="ARBA00022737"/>
    </source>
</evidence>
<name>A0A7S2W2E3_9STRA</name>
<dbReference type="AlphaFoldDB" id="A0A7S2W2E3"/>
<evidence type="ECO:0000313" key="4">
    <source>
        <dbReference type="EMBL" id="CAD9662817.1"/>
    </source>
</evidence>
<dbReference type="PROSITE" id="PS50088">
    <property type="entry name" value="ANK_REPEAT"/>
    <property type="match status" value="1"/>
</dbReference>
<organism evidence="4">
    <name type="scientific">Eucampia antarctica</name>
    <dbReference type="NCBI Taxonomy" id="49252"/>
    <lineage>
        <taxon>Eukaryota</taxon>
        <taxon>Sar</taxon>
        <taxon>Stramenopiles</taxon>
        <taxon>Ochrophyta</taxon>
        <taxon>Bacillariophyta</taxon>
        <taxon>Mediophyceae</taxon>
        <taxon>Biddulphiophycidae</taxon>
        <taxon>Hemiaulales</taxon>
        <taxon>Hemiaulaceae</taxon>
        <taxon>Eucampia</taxon>
    </lineage>
</organism>
<accession>A0A7S2W2E3</accession>
<evidence type="ECO:0000256" key="2">
    <source>
        <dbReference type="ARBA" id="ARBA00023043"/>
    </source>
</evidence>
<keyword evidence="2 3" id="KW-0040">ANK repeat</keyword>
<dbReference type="EMBL" id="HBHI01009044">
    <property type="protein sequence ID" value="CAD9662817.1"/>
    <property type="molecule type" value="Transcribed_RNA"/>
</dbReference>
<dbReference type="GO" id="GO:0004842">
    <property type="term" value="F:ubiquitin-protein transferase activity"/>
    <property type="evidence" value="ECO:0007669"/>
    <property type="project" value="TreeGrafter"/>
</dbReference>
<dbReference type="Pfam" id="PF12796">
    <property type="entry name" value="Ank_2"/>
    <property type="match status" value="1"/>
</dbReference>
<reference evidence="4" key="1">
    <citation type="submission" date="2021-01" db="EMBL/GenBank/DDBJ databases">
        <authorList>
            <person name="Corre E."/>
            <person name="Pelletier E."/>
            <person name="Niang G."/>
            <person name="Scheremetjew M."/>
            <person name="Finn R."/>
            <person name="Kale V."/>
            <person name="Holt S."/>
            <person name="Cochrane G."/>
            <person name="Meng A."/>
            <person name="Brown T."/>
            <person name="Cohen L."/>
        </authorList>
    </citation>
    <scope>NUCLEOTIDE SEQUENCE</scope>
    <source>
        <strain evidence="4">CCMP1452</strain>
    </source>
</reference>
<dbReference type="InterPro" id="IPR036770">
    <property type="entry name" value="Ankyrin_rpt-contain_sf"/>
</dbReference>
<protein>
    <submittedName>
        <fullName evidence="4">Uncharacterized protein</fullName>
    </submittedName>
</protein>
<dbReference type="GO" id="GO:0085020">
    <property type="term" value="P:protein K6-linked ubiquitination"/>
    <property type="evidence" value="ECO:0007669"/>
    <property type="project" value="TreeGrafter"/>
</dbReference>
<dbReference type="PROSITE" id="PS50297">
    <property type="entry name" value="ANK_REP_REGION"/>
    <property type="match status" value="1"/>
</dbReference>
<dbReference type="PANTHER" id="PTHR24171">
    <property type="entry name" value="ANKYRIN REPEAT DOMAIN-CONTAINING PROTEIN 39-RELATED"/>
    <property type="match status" value="1"/>
</dbReference>
<dbReference type="PANTHER" id="PTHR24171:SF8">
    <property type="entry name" value="BRCA1-ASSOCIATED RING DOMAIN PROTEIN 1"/>
    <property type="match status" value="1"/>
</dbReference>
<gene>
    <name evidence="4" type="ORF">EANT1437_LOCUS4657</name>
</gene>
<dbReference type="InterPro" id="IPR002110">
    <property type="entry name" value="Ankyrin_rpt"/>
</dbReference>
<proteinExistence type="predicted"/>
<dbReference type="Gene3D" id="1.25.40.20">
    <property type="entry name" value="Ankyrin repeat-containing domain"/>
    <property type="match status" value="1"/>
</dbReference>
<sequence length="319" mass="35656">MLSVSDADLKGGGMALRNRLWMETQNVISKWIEGVSLQPVSLYGVRIYKGGSILAPHVDRLPLVVSAIINVAQDVDEDWPIEIYGHDGIARNITMNPGDMLLYESHSVIHGRPFPLRGRYHANIFIHFEPDGHTKRHTDRLSGNLDRAGNLYRKAMRNEIQDRGNCMASDGTCNKVKYSSPNYITPDSEQEVKWNQEKKYDLDPIKDKSKVNTSAATAHDAAKQGNLNILIRIGESNEEQLFSTDKNGWQPLHEAARAGHTRIIIYLIEHGADVNSRTNNGNGATPLFWAVDKFGENHSSSQALKQHGAVNIAPKVFRK</sequence>
<evidence type="ECO:0000256" key="3">
    <source>
        <dbReference type="PROSITE-ProRule" id="PRU00023"/>
    </source>
</evidence>
<dbReference type="SUPFAM" id="SSF48403">
    <property type="entry name" value="Ankyrin repeat"/>
    <property type="match status" value="1"/>
</dbReference>
<keyword evidence="1" id="KW-0677">Repeat</keyword>